<dbReference type="WBParaSite" id="scf7180000417737.g1696">
    <property type="protein sequence ID" value="scf7180000417737.g1696"/>
    <property type="gene ID" value="scf7180000417737.g1696"/>
</dbReference>
<dbReference type="Proteomes" id="UP000887560">
    <property type="component" value="Unplaced"/>
</dbReference>
<protein>
    <submittedName>
        <fullName evidence="2">Uncharacterized protein</fullName>
    </submittedName>
</protein>
<accession>A0A915NIG2</accession>
<organism evidence="1 2">
    <name type="scientific">Meloidogyne floridensis</name>
    <dbReference type="NCBI Taxonomy" id="298350"/>
    <lineage>
        <taxon>Eukaryota</taxon>
        <taxon>Metazoa</taxon>
        <taxon>Ecdysozoa</taxon>
        <taxon>Nematoda</taxon>
        <taxon>Chromadorea</taxon>
        <taxon>Rhabditida</taxon>
        <taxon>Tylenchina</taxon>
        <taxon>Tylenchomorpha</taxon>
        <taxon>Tylenchoidea</taxon>
        <taxon>Meloidogynidae</taxon>
        <taxon>Meloidogyninae</taxon>
        <taxon>Meloidogyne</taxon>
    </lineage>
</organism>
<dbReference type="SUPFAM" id="SSF53756">
    <property type="entry name" value="UDP-Glycosyltransferase/glycogen phosphorylase"/>
    <property type="match status" value="1"/>
</dbReference>
<reference evidence="2" key="1">
    <citation type="submission" date="2022-11" db="UniProtKB">
        <authorList>
            <consortium name="WormBaseParasite"/>
        </authorList>
    </citation>
    <scope>IDENTIFICATION</scope>
</reference>
<keyword evidence="1" id="KW-1185">Reference proteome</keyword>
<sequence length="165" mass="20004">MTYRADSDIYYPHDTFVPCNGKCHVDEFWSEKEVLDKVRSKTKLAMKAFSDCYTSSKRENLVAKLGRYFEWTKTYRKTTYRLNYYRYSPLARQSYINVIDGSYAPEYNPLCNLCELLHKQHRKHQKYIIRNIWNYWKSPDVCIDNWADLWLKGKHIKAYNKANWK</sequence>
<name>A0A915NIG2_9BILA</name>
<evidence type="ECO:0000313" key="1">
    <source>
        <dbReference type="Proteomes" id="UP000887560"/>
    </source>
</evidence>
<proteinExistence type="predicted"/>
<dbReference type="AlphaFoldDB" id="A0A915NIG2"/>
<evidence type="ECO:0000313" key="2">
    <source>
        <dbReference type="WBParaSite" id="scf7180000417737.g1696"/>
    </source>
</evidence>